<evidence type="ECO:0000313" key="1">
    <source>
        <dbReference type="EMBL" id="GAI94714.1"/>
    </source>
</evidence>
<organism evidence="1">
    <name type="scientific">marine sediment metagenome</name>
    <dbReference type="NCBI Taxonomy" id="412755"/>
    <lineage>
        <taxon>unclassified sequences</taxon>
        <taxon>metagenomes</taxon>
        <taxon>ecological metagenomes</taxon>
    </lineage>
</organism>
<accession>X1UQT3</accession>
<sequence length="41" mass="4700">PWDWLCYDFAKRRGRLMNLQHVAIVPDGNRALVKGTWSAGT</sequence>
<gene>
    <name evidence="1" type="ORF">S12H4_27090</name>
</gene>
<reference evidence="1" key="1">
    <citation type="journal article" date="2014" name="Front. Microbiol.">
        <title>High frequency of phylogenetically diverse reductive dehalogenase-homologous genes in deep subseafloor sedimentary metagenomes.</title>
        <authorList>
            <person name="Kawai M."/>
            <person name="Futagami T."/>
            <person name="Toyoda A."/>
            <person name="Takaki Y."/>
            <person name="Nishi S."/>
            <person name="Hori S."/>
            <person name="Arai W."/>
            <person name="Tsubouchi T."/>
            <person name="Morono Y."/>
            <person name="Uchiyama I."/>
            <person name="Ito T."/>
            <person name="Fujiyama A."/>
            <person name="Inagaki F."/>
            <person name="Takami H."/>
        </authorList>
    </citation>
    <scope>NUCLEOTIDE SEQUENCE</scope>
    <source>
        <strain evidence="1">Expedition CK06-06</strain>
    </source>
</reference>
<dbReference type="AlphaFoldDB" id="X1UQT3"/>
<proteinExistence type="predicted"/>
<feature type="non-terminal residue" evidence="1">
    <location>
        <position position="1"/>
    </location>
</feature>
<name>X1UQT3_9ZZZZ</name>
<comment type="caution">
    <text evidence="1">The sequence shown here is derived from an EMBL/GenBank/DDBJ whole genome shotgun (WGS) entry which is preliminary data.</text>
</comment>
<protein>
    <submittedName>
        <fullName evidence="1">Uncharacterized protein</fullName>
    </submittedName>
</protein>
<dbReference type="EMBL" id="BARW01015432">
    <property type="protein sequence ID" value="GAI94714.1"/>
    <property type="molecule type" value="Genomic_DNA"/>
</dbReference>